<dbReference type="PANTHER" id="PTHR11735">
    <property type="entry name" value="TRNA N6-ADENOSINE THREONYLCARBAMOYLTRANSFERASE"/>
    <property type="match status" value="1"/>
</dbReference>
<dbReference type="AlphaFoldDB" id="A0A934QGY9"/>
<dbReference type="CDD" id="cd24032">
    <property type="entry name" value="ASKHA_NBD_TsaB"/>
    <property type="match status" value="1"/>
</dbReference>
<proteinExistence type="predicted"/>
<dbReference type="NCBIfam" id="TIGR03725">
    <property type="entry name" value="T6A_YeaZ"/>
    <property type="match status" value="1"/>
</dbReference>
<evidence type="ECO:0000313" key="3">
    <source>
        <dbReference type="Proteomes" id="UP000778970"/>
    </source>
</evidence>
<organism evidence="2 3">
    <name type="scientific">Rhodovibrio salinarum</name>
    <dbReference type="NCBI Taxonomy" id="1087"/>
    <lineage>
        <taxon>Bacteria</taxon>
        <taxon>Pseudomonadati</taxon>
        <taxon>Pseudomonadota</taxon>
        <taxon>Alphaproteobacteria</taxon>
        <taxon>Rhodospirillales</taxon>
        <taxon>Rhodovibrionaceae</taxon>
        <taxon>Rhodovibrio</taxon>
    </lineage>
</organism>
<reference evidence="2" key="1">
    <citation type="submission" date="2017-08" db="EMBL/GenBank/DDBJ databases">
        <authorList>
            <person name="Imhoff J.F."/>
            <person name="Rahn T."/>
            <person name="Kuenzel S."/>
            <person name="Neulinger S.C."/>
        </authorList>
    </citation>
    <scope>NUCLEOTIDE SEQUENCE</scope>
    <source>
        <strain evidence="2">DSM 9154</strain>
    </source>
</reference>
<dbReference type="Pfam" id="PF00814">
    <property type="entry name" value="TsaD"/>
    <property type="match status" value="1"/>
</dbReference>
<comment type="caution">
    <text evidence="2">The sequence shown here is derived from an EMBL/GenBank/DDBJ whole genome shotgun (WGS) entry which is preliminary data.</text>
</comment>
<evidence type="ECO:0000259" key="1">
    <source>
        <dbReference type="Pfam" id="PF00814"/>
    </source>
</evidence>
<name>A0A934QGY9_9PROT</name>
<dbReference type="Gene3D" id="3.30.420.40">
    <property type="match status" value="2"/>
</dbReference>
<dbReference type="GO" id="GO:0002949">
    <property type="term" value="P:tRNA threonylcarbamoyladenosine modification"/>
    <property type="evidence" value="ECO:0007669"/>
    <property type="project" value="InterPro"/>
</dbReference>
<evidence type="ECO:0000313" key="2">
    <source>
        <dbReference type="EMBL" id="MBK1696801.1"/>
    </source>
</evidence>
<protein>
    <submittedName>
        <fullName evidence="2">tRNA (Adenosine(37)-N6)-threonylcarbamoyltransferase complex dimerization subunit type 1 TsaB</fullName>
    </submittedName>
</protein>
<dbReference type="EMBL" id="NRRE01000020">
    <property type="protein sequence ID" value="MBK1696801.1"/>
    <property type="molecule type" value="Genomic_DNA"/>
</dbReference>
<reference evidence="2" key="2">
    <citation type="journal article" date="2020" name="Microorganisms">
        <title>Osmotic Adaptation and Compatible Solute Biosynthesis of Phototrophic Bacteria as Revealed from Genome Analyses.</title>
        <authorList>
            <person name="Imhoff J.F."/>
            <person name="Rahn T."/>
            <person name="Kunzel S."/>
            <person name="Keller A."/>
            <person name="Neulinger S.C."/>
        </authorList>
    </citation>
    <scope>NUCLEOTIDE SEQUENCE</scope>
    <source>
        <strain evidence="2">DSM 9154</strain>
    </source>
</reference>
<dbReference type="InterPro" id="IPR043129">
    <property type="entry name" value="ATPase_NBD"/>
</dbReference>
<feature type="domain" description="Gcp-like" evidence="1">
    <location>
        <begin position="35"/>
        <end position="132"/>
    </location>
</feature>
<keyword evidence="3" id="KW-1185">Reference proteome</keyword>
<dbReference type="InterPro" id="IPR022496">
    <property type="entry name" value="T6A_TsaB"/>
</dbReference>
<dbReference type="SUPFAM" id="SSF53067">
    <property type="entry name" value="Actin-like ATPase domain"/>
    <property type="match status" value="1"/>
</dbReference>
<dbReference type="PANTHER" id="PTHR11735:SF11">
    <property type="entry name" value="TRNA THREONYLCARBAMOYLADENOSINE BIOSYNTHESIS PROTEIN TSAB"/>
    <property type="match status" value="1"/>
</dbReference>
<gene>
    <name evidence="2" type="primary">tsaB</name>
    <name evidence="2" type="ORF">CKO21_06035</name>
</gene>
<dbReference type="Proteomes" id="UP000778970">
    <property type="component" value="Unassembled WGS sequence"/>
</dbReference>
<dbReference type="GO" id="GO:0005829">
    <property type="term" value="C:cytosol"/>
    <property type="evidence" value="ECO:0007669"/>
    <property type="project" value="TreeGrafter"/>
</dbReference>
<dbReference type="RefSeq" id="WP_051431681.1">
    <property type="nucleotide sequence ID" value="NZ_NRRE01000020.1"/>
</dbReference>
<accession>A0A934QGY9</accession>
<dbReference type="InterPro" id="IPR000905">
    <property type="entry name" value="Gcp-like_dom"/>
</dbReference>
<sequence length="238" mass="24031">MSARTLLAFDTAGRGCSAAVWRDGAVLAADQAEMARGQAERLVPMIESVLQRADVAHADLDAVAVTTGPGAFTGVRIGLATARGYALALGIPVIGIGSLRAIAAGTDPAERAGRILLVLIDAKRTDVYAQAFHPDLSPASEAMAKTPDALDAALPPGDLLLAGDGGAQAALTAAGRRVVRAGAPALVDPAVLAQLAAWEPVPSRDAPPRPVYLRPPDVTWPAGAGPAAPIAHAQKGSA</sequence>